<dbReference type="InParanoid" id="A0A067Q725"/>
<sequence length="559" mass="62338">MGSNMALACTHCPIHCINSLRVHPVSLVDFDSQIAHLEQTLSFLKRNRNARLSIFRLPPEILCEIFISCITEFSAPNPLLRKGPIHPKPFLQKLFELTHICRDLRKVLLQCPSHWRRIVRSPKDCVEELLARSSSVPIEVDFSSPEKMLRRDEENLALLMDHGGRIRTFISPLDFRTYSETEFQLLTSESMELQLCRSTPLLERIKLTAPIPGIRLPLRRLLGGDTPALRHIGFDGIFIDWTAPILRNLTSLTIGPTDSQYSLQTAGDFPHMLSALENMPSLQVLSLTAALPPGHSNATTLRQISLPALAALHVMDEVGRCANFLDCLVLTAASSIEVRTIDVPRYSINIVEIPHLLRALQSRLHDPPALIPILAIEFDVASGPVTVHAGLTEDGETQKTNGQLPRLLLDIPRCSISQWVPQLLDILPLSDVCVTVIYRAGHLTVEQGHQLFDGLVNVRVCQVIGPISPALVTLLSTCFPRLERLCFHKTDFSHPNRRRNYGGPAPRPLTDILASSLVERRNTIGKLEELKLKSCPGLNQEIVDSYGDSVVGTVEWDDE</sequence>
<organism evidence="1 2">
    <name type="scientific">Jaapia argillacea MUCL 33604</name>
    <dbReference type="NCBI Taxonomy" id="933084"/>
    <lineage>
        <taxon>Eukaryota</taxon>
        <taxon>Fungi</taxon>
        <taxon>Dikarya</taxon>
        <taxon>Basidiomycota</taxon>
        <taxon>Agaricomycotina</taxon>
        <taxon>Agaricomycetes</taxon>
        <taxon>Agaricomycetidae</taxon>
        <taxon>Jaapiales</taxon>
        <taxon>Jaapiaceae</taxon>
        <taxon>Jaapia</taxon>
    </lineage>
</organism>
<proteinExistence type="predicted"/>
<evidence type="ECO:0000313" key="1">
    <source>
        <dbReference type="EMBL" id="KDQ62794.1"/>
    </source>
</evidence>
<dbReference type="Proteomes" id="UP000027265">
    <property type="component" value="Unassembled WGS sequence"/>
</dbReference>
<keyword evidence="2" id="KW-1185">Reference proteome</keyword>
<dbReference type="AlphaFoldDB" id="A0A067Q725"/>
<dbReference type="OrthoDB" id="2956498at2759"/>
<dbReference type="EMBL" id="KL197711">
    <property type="protein sequence ID" value="KDQ62794.1"/>
    <property type="molecule type" value="Genomic_DNA"/>
</dbReference>
<dbReference type="HOGENOM" id="CLU_024199_2_2_1"/>
<accession>A0A067Q725</accession>
<reference evidence="2" key="1">
    <citation type="journal article" date="2014" name="Proc. Natl. Acad. Sci. U.S.A.">
        <title>Extensive sampling of basidiomycete genomes demonstrates inadequacy of the white-rot/brown-rot paradigm for wood decay fungi.</title>
        <authorList>
            <person name="Riley R."/>
            <person name="Salamov A.A."/>
            <person name="Brown D.W."/>
            <person name="Nagy L.G."/>
            <person name="Floudas D."/>
            <person name="Held B.W."/>
            <person name="Levasseur A."/>
            <person name="Lombard V."/>
            <person name="Morin E."/>
            <person name="Otillar R."/>
            <person name="Lindquist E.A."/>
            <person name="Sun H."/>
            <person name="LaButti K.M."/>
            <person name="Schmutz J."/>
            <person name="Jabbour D."/>
            <person name="Luo H."/>
            <person name="Baker S.E."/>
            <person name="Pisabarro A.G."/>
            <person name="Walton J.D."/>
            <person name="Blanchette R.A."/>
            <person name="Henrissat B."/>
            <person name="Martin F."/>
            <person name="Cullen D."/>
            <person name="Hibbett D.S."/>
            <person name="Grigoriev I.V."/>
        </authorList>
    </citation>
    <scope>NUCLEOTIDE SEQUENCE [LARGE SCALE GENOMIC DNA]</scope>
    <source>
        <strain evidence="2">MUCL 33604</strain>
    </source>
</reference>
<name>A0A067Q725_9AGAM</name>
<gene>
    <name evidence="1" type="ORF">JAAARDRAFT_471056</name>
</gene>
<protein>
    <submittedName>
        <fullName evidence="1">Uncharacterized protein</fullName>
    </submittedName>
</protein>
<evidence type="ECO:0000313" key="2">
    <source>
        <dbReference type="Proteomes" id="UP000027265"/>
    </source>
</evidence>
<dbReference type="STRING" id="933084.A0A067Q725"/>